<feature type="domain" description="Pus10-like C-terminal" evidence="5">
    <location>
        <begin position="252"/>
        <end position="516"/>
    </location>
</feature>
<dbReference type="Gene3D" id="3.30.70.3190">
    <property type="match status" value="1"/>
</dbReference>
<proteinExistence type="inferred from homology"/>
<dbReference type="PANTHER" id="PTHR21568:SF0">
    <property type="entry name" value="TRNA PSEUDOURIDINE SYNTHASE PUS10"/>
    <property type="match status" value="1"/>
</dbReference>
<dbReference type="PANTHER" id="PTHR21568">
    <property type="entry name" value="TRNA PSEUDOURIDINE SYNTHASE PUS10"/>
    <property type="match status" value="1"/>
</dbReference>
<evidence type="ECO:0000313" key="7">
    <source>
        <dbReference type="Proteomes" id="UP001165065"/>
    </source>
</evidence>
<gene>
    <name evidence="6" type="ORF">TrCOL_g8278</name>
</gene>
<evidence type="ECO:0000256" key="1">
    <source>
        <dbReference type="ARBA" id="ARBA00009652"/>
    </source>
</evidence>
<name>A0A9W7G6W8_9STRA</name>
<dbReference type="InterPro" id="IPR020103">
    <property type="entry name" value="PsdUridine_synth_cat_dom_sf"/>
</dbReference>
<dbReference type="EC" id="5.4.99.25" evidence="2"/>
<keyword evidence="7" id="KW-1185">Reference proteome</keyword>
<comment type="similarity">
    <text evidence="1">Belongs to the pseudouridine synthase Pus10 family.</text>
</comment>
<evidence type="ECO:0000256" key="2">
    <source>
        <dbReference type="ARBA" id="ARBA00012787"/>
    </source>
</evidence>
<dbReference type="Gene3D" id="3.30.70.2510">
    <property type="match status" value="1"/>
</dbReference>
<dbReference type="EMBL" id="BRYA01000046">
    <property type="protein sequence ID" value="GMI34779.1"/>
    <property type="molecule type" value="Genomic_DNA"/>
</dbReference>
<reference evidence="7" key="1">
    <citation type="journal article" date="2023" name="Commun. Biol.">
        <title>Genome analysis of Parmales, the sister group of diatoms, reveals the evolutionary specialization of diatoms from phago-mixotrophs to photoautotrophs.</title>
        <authorList>
            <person name="Ban H."/>
            <person name="Sato S."/>
            <person name="Yoshikawa S."/>
            <person name="Yamada K."/>
            <person name="Nakamura Y."/>
            <person name="Ichinomiya M."/>
            <person name="Sato N."/>
            <person name="Blanc-Mathieu R."/>
            <person name="Endo H."/>
            <person name="Kuwata A."/>
            <person name="Ogata H."/>
        </authorList>
    </citation>
    <scope>NUCLEOTIDE SEQUENCE [LARGE SCALE GENOMIC DNA]</scope>
</reference>
<evidence type="ECO:0000256" key="4">
    <source>
        <dbReference type="ARBA" id="ARBA00023235"/>
    </source>
</evidence>
<dbReference type="GO" id="GO:0160148">
    <property type="term" value="F:tRNA pseudouridine(55) synthase activity"/>
    <property type="evidence" value="ECO:0007669"/>
    <property type="project" value="UniProtKB-EC"/>
</dbReference>
<protein>
    <recommendedName>
        <fullName evidence="2">tRNA pseudouridine(55) synthase</fullName>
        <ecNumber evidence="2">5.4.99.25</ecNumber>
    </recommendedName>
</protein>
<dbReference type="InterPro" id="IPR048741">
    <property type="entry name" value="Pus10-like_C"/>
</dbReference>
<dbReference type="GO" id="GO:0031119">
    <property type="term" value="P:tRNA pseudouridine synthesis"/>
    <property type="evidence" value="ECO:0007669"/>
    <property type="project" value="TreeGrafter"/>
</dbReference>
<dbReference type="Proteomes" id="UP001165065">
    <property type="component" value="Unassembled WGS sequence"/>
</dbReference>
<dbReference type="GO" id="GO:0003723">
    <property type="term" value="F:RNA binding"/>
    <property type="evidence" value="ECO:0007669"/>
    <property type="project" value="InterPro"/>
</dbReference>
<dbReference type="Pfam" id="PF21238">
    <property type="entry name" value="Pus10_C"/>
    <property type="match status" value="1"/>
</dbReference>
<dbReference type="InterPro" id="IPR039894">
    <property type="entry name" value="Pus10-like"/>
</dbReference>
<evidence type="ECO:0000259" key="5">
    <source>
        <dbReference type="Pfam" id="PF21238"/>
    </source>
</evidence>
<comment type="caution">
    <text evidence="6">The sequence shown here is derived from an EMBL/GenBank/DDBJ whole genome shotgun (WGS) entry which is preliminary data.</text>
</comment>
<dbReference type="FunFam" id="3.30.70.3190:FF:000001">
    <property type="entry name" value="tRNA pseudouridine synthase Pus10"/>
    <property type="match status" value="1"/>
</dbReference>
<dbReference type="AlphaFoldDB" id="A0A9W7G6W8"/>
<keyword evidence="4" id="KW-0413">Isomerase</keyword>
<dbReference type="SUPFAM" id="SSF55120">
    <property type="entry name" value="Pseudouridine synthase"/>
    <property type="match status" value="1"/>
</dbReference>
<evidence type="ECO:0000256" key="3">
    <source>
        <dbReference type="ARBA" id="ARBA00022694"/>
    </source>
</evidence>
<organism evidence="6 7">
    <name type="scientific">Triparma columacea</name>
    <dbReference type="NCBI Taxonomy" id="722753"/>
    <lineage>
        <taxon>Eukaryota</taxon>
        <taxon>Sar</taxon>
        <taxon>Stramenopiles</taxon>
        <taxon>Ochrophyta</taxon>
        <taxon>Bolidophyceae</taxon>
        <taxon>Parmales</taxon>
        <taxon>Triparmaceae</taxon>
        <taxon>Triparma</taxon>
    </lineage>
</organism>
<evidence type="ECO:0000313" key="6">
    <source>
        <dbReference type="EMBL" id="GMI34779.1"/>
    </source>
</evidence>
<dbReference type="OrthoDB" id="271937at2759"/>
<sequence length="520" mass="57055">MLKTQKKNRLRTNCPNLVGSTGGSVIDNLEGRLFSECGVDVDSSEYAESLVKVEDLKSSLRDLSPSADRLSSLRSFLVDNYFNRIKYDMQILPPSTETGDSLRASVLTVVCPPPGAPLPPNFGAESSYLADMQACYPSKGLTKIALAPTPEATVYATPSPAPRCLVAGKLCVLRGESPRYNSTGHVVAAKVISVSQSTSDPAATLVTLAYYHDPHPSRDDIKPASAKWAILDNSPPPPLVSSAFAVSRTPIYIKGKYTKLSRLTAQTPFFVPNLEGKGNVRKGLTSVEEEICSRLISSDVIKVCSHNDFRNREFGRIKFHASGREDMDVRMLSISGSGRPFVLEVTDSSKVPSEDELKKIENFICGGERWESREDYGDGGGGVGVRSLKLVGREDFGGLQKETEEKVKHYGCLCWSSKPHTSHELGAILDSTSSTTIIQSTPIRVLHRRAPMKRSREVLYRRTEWINNHFFRLWIATSAGAYVKEFVTGDFGRTNPSVSTMLDCQCDILQLDCVGIQMGT</sequence>
<accession>A0A9W7G6W8</accession>
<keyword evidence="3" id="KW-0819">tRNA processing</keyword>